<evidence type="ECO:0000313" key="16">
    <source>
        <dbReference type="Proteomes" id="UP000559117"/>
    </source>
</evidence>
<keyword evidence="2 10" id="KW-0813">Transport</keyword>
<dbReference type="Gene3D" id="2.170.130.10">
    <property type="entry name" value="TonB-dependent receptor, plug domain"/>
    <property type="match status" value="1"/>
</dbReference>
<dbReference type="Pfam" id="PF07715">
    <property type="entry name" value="Plug"/>
    <property type="match status" value="1"/>
</dbReference>
<dbReference type="Proteomes" id="UP000559117">
    <property type="component" value="Unassembled WGS sequence"/>
</dbReference>
<dbReference type="PANTHER" id="PTHR30069">
    <property type="entry name" value="TONB-DEPENDENT OUTER MEMBRANE RECEPTOR"/>
    <property type="match status" value="1"/>
</dbReference>
<keyword evidence="9 10" id="KW-0998">Cell outer membrane</keyword>
<dbReference type="CDD" id="cd01347">
    <property type="entry name" value="ligand_gated_channel"/>
    <property type="match status" value="1"/>
</dbReference>
<proteinExistence type="inferred from homology"/>
<accession>A0A840UQA1</accession>
<evidence type="ECO:0000256" key="1">
    <source>
        <dbReference type="ARBA" id="ARBA00004571"/>
    </source>
</evidence>
<dbReference type="AlphaFoldDB" id="A0A840UQA1"/>
<evidence type="ECO:0000256" key="7">
    <source>
        <dbReference type="ARBA" id="ARBA00023136"/>
    </source>
</evidence>
<dbReference type="Gene3D" id="2.40.170.20">
    <property type="entry name" value="TonB-dependent receptor, beta-barrel domain"/>
    <property type="match status" value="1"/>
</dbReference>
<dbReference type="InterPro" id="IPR037066">
    <property type="entry name" value="Plug_dom_sf"/>
</dbReference>
<feature type="domain" description="TonB-dependent receptor plug" evidence="14">
    <location>
        <begin position="57"/>
        <end position="164"/>
    </location>
</feature>
<evidence type="ECO:0000313" key="15">
    <source>
        <dbReference type="EMBL" id="MBB5335183.1"/>
    </source>
</evidence>
<evidence type="ECO:0000256" key="2">
    <source>
        <dbReference type="ARBA" id="ARBA00022448"/>
    </source>
</evidence>
<dbReference type="GO" id="GO:0009279">
    <property type="term" value="C:cell outer membrane"/>
    <property type="evidence" value="ECO:0007669"/>
    <property type="project" value="UniProtKB-SubCell"/>
</dbReference>
<dbReference type="Pfam" id="PF00593">
    <property type="entry name" value="TonB_dep_Rec_b-barrel"/>
    <property type="match status" value="1"/>
</dbReference>
<gene>
    <name evidence="15" type="ORF">HNR32_000297</name>
</gene>
<dbReference type="InterPro" id="IPR000531">
    <property type="entry name" value="Beta-barrel_TonB"/>
</dbReference>
<keyword evidence="6 11" id="KW-0798">TonB box</keyword>
<keyword evidence="3 10" id="KW-1134">Transmembrane beta strand</keyword>
<evidence type="ECO:0000256" key="5">
    <source>
        <dbReference type="ARBA" id="ARBA00022729"/>
    </source>
</evidence>
<keyword evidence="7 10" id="KW-0472">Membrane</keyword>
<feature type="domain" description="TonB-dependent receptor-like beta-barrel" evidence="13">
    <location>
        <begin position="250"/>
        <end position="602"/>
    </location>
</feature>
<evidence type="ECO:0000256" key="3">
    <source>
        <dbReference type="ARBA" id="ARBA00022452"/>
    </source>
</evidence>
<evidence type="ECO:0000256" key="10">
    <source>
        <dbReference type="PROSITE-ProRule" id="PRU01360"/>
    </source>
</evidence>
<name>A0A840UQA1_9FIRM</name>
<sequence length="637" mass="72472">MKRYWNRTTILSVLVTGSLILGTTPAVYAQDQDDLQTFSLGDTVVTATRTPQKELTANADITVITKADIEKHHYINVSDALRHVPGVNIESQSATGENYSSNGIYINGSSNVVFLIDGMRMNTNGSSSTKAPVDEFINMDSIEKIEVLKGSASTLYGADAEGGVINVITRKMLKDGVKTDISTSMGSYGKKQYNVANYGRANRYYWSLDAQKRRMGDYKDAKGHNVVNDINSETLNFKLGKKISDKADIVFDYQKYKSEYQRPDIGTMDPTVDYGTKDNEKISLQYKQKITDRLENTFSLFRNNSVLRDAYNGSYPWYMDLTTEGYNDQLTYKTDNHTLIGGVDYYSDKINHYDDTSDVFNNISISNRAYFLQDQWNITSKWNLTSGIRYNKNSIYGDHAIPSFVLGYNSDKNTNYYVSYKRFFVAPKLFQLYSTWYGNRDLNPEEGRTWELGVNHIFNDNLSGDFHVFSQHADNMIRYDDSYRYYNTGEQESDGFNLSLNKKFNKNLSADLGYTYLHIEALDGKNPNNNGLLPESVWTLGLNYTDNNKLDAYINTRGVINREGKKGINADHGAYVTYWVWNLGADYKATENITIYAKLNNIFNQYYDEGGTAGTPTGSYWYAMPGRNFELGVKYSF</sequence>
<keyword evidence="4 10" id="KW-0812">Transmembrane</keyword>
<dbReference type="RefSeq" id="WP_183859003.1">
    <property type="nucleotide sequence ID" value="NZ_JACHFH010000002.1"/>
</dbReference>
<keyword evidence="8" id="KW-0675">Receptor</keyword>
<feature type="signal peptide" evidence="12">
    <location>
        <begin position="1"/>
        <end position="29"/>
    </location>
</feature>
<evidence type="ECO:0000256" key="11">
    <source>
        <dbReference type="RuleBase" id="RU003357"/>
    </source>
</evidence>
<organism evidence="15 16">
    <name type="scientific">Pectinatus brassicae</name>
    <dbReference type="NCBI Taxonomy" id="862415"/>
    <lineage>
        <taxon>Bacteria</taxon>
        <taxon>Bacillati</taxon>
        <taxon>Bacillota</taxon>
        <taxon>Negativicutes</taxon>
        <taxon>Selenomonadales</taxon>
        <taxon>Selenomonadaceae</taxon>
        <taxon>Pectinatus</taxon>
    </lineage>
</organism>
<dbReference type="InterPro" id="IPR012910">
    <property type="entry name" value="Plug_dom"/>
</dbReference>
<dbReference type="PROSITE" id="PS52016">
    <property type="entry name" value="TONB_DEPENDENT_REC_3"/>
    <property type="match status" value="1"/>
</dbReference>
<dbReference type="GO" id="GO:0015344">
    <property type="term" value="F:siderophore uptake transmembrane transporter activity"/>
    <property type="evidence" value="ECO:0007669"/>
    <property type="project" value="TreeGrafter"/>
</dbReference>
<dbReference type="GO" id="GO:0044718">
    <property type="term" value="P:siderophore transmembrane transport"/>
    <property type="evidence" value="ECO:0007669"/>
    <property type="project" value="TreeGrafter"/>
</dbReference>
<comment type="subcellular location">
    <subcellularLocation>
        <location evidence="1 10">Cell outer membrane</location>
        <topology evidence="1 10">Multi-pass membrane protein</topology>
    </subcellularLocation>
</comment>
<evidence type="ECO:0000256" key="4">
    <source>
        <dbReference type="ARBA" id="ARBA00022692"/>
    </source>
</evidence>
<dbReference type="InterPro" id="IPR036942">
    <property type="entry name" value="Beta-barrel_TonB_sf"/>
</dbReference>
<comment type="caution">
    <text evidence="15">The sequence shown here is derived from an EMBL/GenBank/DDBJ whole genome shotgun (WGS) entry which is preliminary data.</text>
</comment>
<keyword evidence="5 12" id="KW-0732">Signal</keyword>
<protein>
    <submittedName>
        <fullName evidence="15">Vitamin B12 transporter</fullName>
    </submittedName>
</protein>
<evidence type="ECO:0000256" key="6">
    <source>
        <dbReference type="ARBA" id="ARBA00023077"/>
    </source>
</evidence>
<keyword evidence="16" id="KW-1185">Reference proteome</keyword>
<evidence type="ECO:0000256" key="9">
    <source>
        <dbReference type="ARBA" id="ARBA00023237"/>
    </source>
</evidence>
<evidence type="ECO:0000256" key="8">
    <source>
        <dbReference type="ARBA" id="ARBA00023170"/>
    </source>
</evidence>
<feature type="chain" id="PRO_5032598812" evidence="12">
    <location>
        <begin position="30"/>
        <end position="637"/>
    </location>
</feature>
<dbReference type="EMBL" id="JACHFH010000002">
    <property type="protein sequence ID" value="MBB5335183.1"/>
    <property type="molecule type" value="Genomic_DNA"/>
</dbReference>
<evidence type="ECO:0000256" key="12">
    <source>
        <dbReference type="SAM" id="SignalP"/>
    </source>
</evidence>
<reference evidence="15 16" key="1">
    <citation type="submission" date="2020-08" db="EMBL/GenBank/DDBJ databases">
        <title>Genomic Encyclopedia of Type Strains, Phase IV (KMG-IV): sequencing the most valuable type-strain genomes for metagenomic binning, comparative biology and taxonomic classification.</title>
        <authorList>
            <person name="Goeker M."/>
        </authorList>
    </citation>
    <scope>NUCLEOTIDE SEQUENCE [LARGE SCALE GENOMIC DNA]</scope>
    <source>
        <strain evidence="15 16">DSM 24661</strain>
    </source>
</reference>
<comment type="similarity">
    <text evidence="10 11">Belongs to the TonB-dependent receptor family.</text>
</comment>
<dbReference type="InterPro" id="IPR039426">
    <property type="entry name" value="TonB-dep_rcpt-like"/>
</dbReference>
<evidence type="ECO:0000259" key="13">
    <source>
        <dbReference type="Pfam" id="PF00593"/>
    </source>
</evidence>
<dbReference type="PANTHER" id="PTHR30069:SF29">
    <property type="entry name" value="HEMOGLOBIN AND HEMOGLOBIN-HAPTOGLOBIN-BINDING PROTEIN 1-RELATED"/>
    <property type="match status" value="1"/>
</dbReference>
<evidence type="ECO:0000259" key="14">
    <source>
        <dbReference type="Pfam" id="PF07715"/>
    </source>
</evidence>
<dbReference type="SUPFAM" id="SSF56935">
    <property type="entry name" value="Porins"/>
    <property type="match status" value="1"/>
</dbReference>